<evidence type="ECO:0000259" key="1">
    <source>
        <dbReference type="Pfam" id="PF22725"/>
    </source>
</evidence>
<comment type="caution">
    <text evidence="2">The sequence shown here is derived from an EMBL/GenBank/DDBJ whole genome shotgun (WGS) entry which is preliminary data.</text>
</comment>
<protein>
    <recommendedName>
        <fullName evidence="1">GFO/IDH/MocA-like oxidoreductase domain-containing protein</fullName>
    </recommendedName>
</protein>
<dbReference type="AlphaFoldDB" id="A0A0F8W0L1"/>
<evidence type="ECO:0000313" key="2">
    <source>
        <dbReference type="EMBL" id="KKK50148.1"/>
    </source>
</evidence>
<gene>
    <name evidence="2" type="ORF">LCGC14_3127930</name>
</gene>
<sequence>LIVPVNFVLRHNAVTDAVKAVIDSGVLGQVLSARLTNCAGDSKLGPGHWFWDKGLSGGIFIEHGVHFFDLYSYWLGEGQVISANTELREGTTQEDRVMCEIRHESGAIASHYHGFDQVWLMDRTDHRMVCELGDIRVEGWIPLTVQVDAVVDDEGAAALSACMSGCDVESIEQYDGGVEVMGRGAVRKVTSKIRLSFTPEADKQSVYAESVKRLLADQIAFIRDAGHARRITEANGREALALAQGAAELAER</sequence>
<name>A0A0F8W0L1_9ZZZZ</name>
<feature type="domain" description="GFO/IDH/MocA-like oxidoreductase" evidence="1">
    <location>
        <begin position="17"/>
        <end position="112"/>
    </location>
</feature>
<organism evidence="2">
    <name type="scientific">marine sediment metagenome</name>
    <dbReference type="NCBI Taxonomy" id="412755"/>
    <lineage>
        <taxon>unclassified sequences</taxon>
        <taxon>metagenomes</taxon>
        <taxon>ecological metagenomes</taxon>
    </lineage>
</organism>
<dbReference type="Pfam" id="PF22725">
    <property type="entry name" value="GFO_IDH_MocA_C3"/>
    <property type="match status" value="1"/>
</dbReference>
<accession>A0A0F8W0L1</accession>
<reference evidence="2" key="1">
    <citation type="journal article" date="2015" name="Nature">
        <title>Complex archaea that bridge the gap between prokaryotes and eukaryotes.</title>
        <authorList>
            <person name="Spang A."/>
            <person name="Saw J.H."/>
            <person name="Jorgensen S.L."/>
            <person name="Zaremba-Niedzwiedzka K."/>
            <person name="Martijn J."/>
            <person name="Lind A.E."/>
            <person name="van Eijk R."/>
            <person name="Schleper C."/>
            <person name="Guy L."/>
            <person name="Ettema T.J."/>
        </authorList>
    </citation>
    <scope>NUCLEOTIDE SEQUENCE</scope>
</reference>
<feature type="non-terminal residue" evidence="2">
    <location>
        <position position="1"/>
    </location>
</feature>
<proteinExistence type="predicted"/>
<dbReference type="SUPFAM" id="SSF55347">
    <property type="entry name" value="Glyceraldehyde-3-phosphate dehydrogenase-like, C-terminal domain"/>
    <property type="match status" value="1"/>
</dbReference>
<dbReference type="EMBL" id="LAZR01068168">
    <property type="protein sequence ID" value="KKK50148.1"/>
    <property type="molecule type" value="Genomic_DNA"/>
</dbReference>
<dbReference type="InterPro" id="IPR055170">
    <property type="entry name" value="GFO_IDH_MocA-like_dom"/>
</dbReference>
<dbReference type="Gene3D" id="3.30.360.10">
    <property type="entry name" value="Dihydrodipicolinate Reductase, domain 2"/>
    <property type="match status" value="1"/>
</dbReference>